<organism evidence="13 14">
    <name type="scientific">Sphaceloma murrayae</name>
    <dbReference type="NCBI Taxonomy" id="2082308"/>
    <lineage>
        <taxon>Eukaryota</taxon>
        <taxon>Fungi</taxon>
        <taxon>Dikarya</taxon>
        <taxon>Ascomycota</taxon>
        <taxon>Pezizomycotina</taxon>
        <taxon>Dothideomycetes</taxon>
        <taxon>Dothideomycetidae</taxon>
        <taxon>Myriangiales</taxon>
        <taxon>Elsinoaceae</taxon>
        <taxon>Sphaceloma</taxon>
    </lineage>
</organism>
<evidence type="ECO:0000256" key="8">
    <source>
        <dbReference type="RuleBase" id="RU000492"/>
    </source>
</evidence>
<evidence type="ECO:0000313" key="13">
    <source>
        <dbReference type="EMBL" id="PNS19624.1"/>
    </source>
</evidence>
<comment type="catalytic activity">
    <reaction evidence="6">
        <text>ATP + H2O = ADP + phosphate + H(+)</text>
        <dbReference type="Rhea" id="RHEA:13065"/>
        <dbReference type="ChEBI" id="CHEBI:15377"/>
        <dbReference type="ChEBI" id="CHEBI:15378"/>
        <dbReference type="ChEBI" id="CHEBI:30616"/>
        <dbReference type="ChEBI" id="CHEBI:43474"/>
        <dbReference type="ChEBI" id="CHEBI:456216"/>
        <dbReference type="EC" id="3.6.4.13"/>
    </reaction>
</comment>
<evidence type="ECO:0000256" key="6">
    <source>
        <dbReference type="ARBA" id="ARBA00047984"/>
    </source>
</evidence>
<keyword evidence="2 8" id="KW-0547">Nucleotide-binding</keyword>
<comment type="caution">
    <text evidence="13">The sequence shown here is derived from an EMBL/GenBank/DDBJ whole genome shotgun (WGS) entry which is preliminary data.</text>
</comment>
<keyword evidence="3 8" id="KW-0378">Hydrolase</keyword>
<dbReference type="PROSITE" id="PS51194">
    <property type="entry name" value="HELICASE_CTER"/>
    <property type="match status" value="1"/>
</dbReference>
<feature type="compositionally biased region" description="Basic and acidic residues" evidence="9">
    <location>
        <begin position="482"/>
        <end position="492"/>
    </location>
</feature>
<dbReference type="PROSITE" id="PS51192">
    <property type="entry name" value="HELICASE_ATP_BIND_1"/>
    <property type="match status" value="1"/>
</dbReference>
<keyword evidence="14" id="KW-1185">Reference proteome</keyword>
<accession>A0A2K1QX47</accession>
<dbReference type="GO" id="GO:0003676">
    <property type="term" value="F:nucleic acid binding"/>
    <property type="evidence" value="ECO:0007669"/>
    <property type="project" value="InterPro"/>
</dbReference>
<dbReference type="InterPro" id="IPR014014">
    <property type="entry name" value="RNA_helicase_DEAD_Q_motif"/>
</dbReference>
<dbReference type="InterPro" id="IPR011545">
    <property type="entry name" value="DEAD/DEAH_box_helicase_dom"/>
</dbReference>
<evidence type="ECO:0000259" key="12">
    <source>
        <dbReference type="PROSITE" id="PS51195"/>
    </source>
</evidence>
<dbReference type="CDD" id="cd18787">
    <property type="entry name" value="SF2_C_DEAD"/>
    <property type="match status" value="1"/>
</dbReference>
<feature type="domain" description="Helicase C-terminal" evidence="11">
    <location>
        <begin position="336"/>
        <end position="484"/>
    </location>
</feature>
<proteinExistence type="inferred from homology"/>
<dbReference type="Gene3D" id="3.40.50.300">
    <property type="entry name" value="P-loop containing nucleotide triphosphate hydrolases"/>
    <property type="match status" value="2"/>
</dbReference>
<dbReference type="SMART" id="SM00487">
    <property type="entry name" value="DEXDc"/>
    <property type="match status" value="1"/>
</dbReference>
<evidence type="ECO:0000313" key="14">
    <source>
        <dbReference type="Proteomes" id="UP000243797"/>
    </source>
</evidence>
<dbReference type="Pfam" id="PF00271">
    <property type="entry name" value="Helicase_C"/>
    <property type="match status" value="1"/>
</dbReference>
<feature type="domain" description="Helicase ATP-binding" evidence="10">
    <location>
        <begin position="109"/>
        <end position="308"/>
    </location>
</feature>
<dbReference type="SUPFAM" id="SSF52540">
    <property type="entry name" value="P-loop containing nucleoside triphosphate hydrolases"/>
    <property type="match status" value="1"/>
</dbReference>
<dbReference type="InterPro" id="IPR000629">
    <property type="entry name" value="RNA-helicase_DEAD-box_CS"/>
</dbReference>
<dbReference type="InterPro" id="IPR027417">
    <property type="entry name" value="P-loop_NTPase"/>
</dbReference>
<dbReference type="PANTHER" id="PTHR47958">
    <property type="entry name" value="ATP-DEPENDENT RNA HELICASE DBP3"/>
    <property type="match status" value="1"/>
</dbReference>
<dbReference type="EMBL" id="NKHZ01000031">
    <property type="protein sequence ID" value="PNS19624.1"/>
    <property type="molecule type" value="Genomic_DNA"/>
</dbReference>
<dbReference type="GO" id="GO:0005524">
    <property type="term" value="F:ATP binding"/>
    <property type="evidence" value="ECO:0007669"/>
    <property type="project" value="UniProtKB-KW"/>
</dbReference>
<dbReference type="PROSITE" id="PS00039">
    <property type="entry name" value="DEAD_ATP_HELICASE"/>
    <property type="match status" value="1"/>
</dbReference>
<gene>
    <name evidence="13" type="ORF">CAC42_7468</name>
</gene>
<dbReference type="EC" id="3.6.4.13" evidence="1"/>
<evidence type="ECO:0000256" key="1">
    <source>
        <dbReference type="ARBA" id="ARBA00012552"/>
    </source>
</evidence>
<feature type="compositionally biased region" description="Acidic residues" evidence="9">
    <location>
        <begin position="493"/>
        <end position="504"/>
    </location>
</feature>
<feature type="short sequence motif" description="Q motif" evidence="7">
    <location>
        <begin position="78"/>
        <end position="106"/>
    </location>
</feature>
<dbReference type="GO" id="GO:0003724">
    <property type="term" value="F:RNA helicase activity"/>
    <property type="evidence" value="ECO:0007669"/>
    <property type="project" value="UniProtKB-EC"/>
</dbReference>
<dbReference type="STRING" id="2082308.A0A2K1QX47"/>
<dbReference type="OrthoDB" id="196131at2759"/>
<dbReference type="GO" id="GO:0016787">
    <property type="term" value="F:hydrolase activity"/>
    <property type="evidence" value="ECO:0007669"/>
    <property type="project" value="UniProtKB-KW"/>
</dbReference>
<dbReference type="InParanoid" id="A0A2K1QX47"/>
<feature type="region of interest" description="Disordered" evidence="9">
    <location>
        <begin position="482"/>
        <end position="564"/>
    </location>
</feature>
<dbReference type="PROSITE" id="PS51195">
    <property type="entry name" value="Q_MOTIF"/>
    <property type="match status" value="1"/>
</dbReference>
<comment type="similarity">
    <text evidence="8">Belongs to the DEAD box helicase family.</text>
</comment>
<keyword evidence="4 8" id="KW-0347">Helicase</keyword>
<evidence type="ECO:0000259" key="10">
    <source>
        <dbReference type="PROSITE" id="PS51192"/>
    </source>
</evidence>
<evidence type="ECO:0000256" key="7">
    <source>
        <dbReference type="PROSITE-ProRule" id="PRU00552"/>
    </source>
</evidence>
<protein>
    <recommendedName>
        <fullName evidence="1">RNA helicase</fullName>
        <ecNumber evidence="1">3.6.4.13</ecNumber>
    </recommendedName>
</protein>
<dbReference type="InterPro" id="IPR014001">
    <property type="entry name" value="Helicase_ATP-bd"/>
</dbReference>
<name>A0A2K1QX47_9PEZI</name>
<evidence type="ECO:0000256" key="5">
    <source>
        <dbReference type="ARBA" id="ARBA00022840"/>
    </source>
</evidence>
<feature type="domain" description="DEAD-box RNA helicase Q" evidence="12">
    <location>
        <begin position="78"/>
        <end position="106"/>
    </location>
</feature>
<dbReference type="InterPro" id="IPR001650">
    <property type="entry name" value="Helicase_C-like"/>
</dbReference>
<evidence type="ECO:0000256" key="9">
    <source>
        <dbReference type="SAM" id="MobiDB-lite"/>
    </source>
</evidence>
<feature type="compositionally biased region" description="Polar residues" evidence="9">
    <location>
        <begin position="539"/>
        <end position="549"/>
    </location>
</feature>
<keyword evidence="5 8" id="KW-0067">ATP-binding</keyword>
<evidence type="ECO:0000256" key="4">
    <source>
        <dbReference type="ARBA" id="ARBA00022806"/>
    </source>
</evidence>
<dbReference type="AlphaFoldDB" id="A0A2K1QX47"/>
<sequence>MATANGREDIAERKADCEALADAVKDFTLSSPDEDLGEVDLELEAQLFGTHSGGAGESLAALELEVTVEGPIQINPIRSFSNAELHPVVLENIAKCNYATTTAIQAYTIPAVLAGHDVVAIAQTGSGKTAAYLAPIISELMGKVHQVGGPRVNTRATDYDPDRHRVRAEPLVVIVCPTRELALQIHDEARRLSYRSQLRTVCCYGGIPVKYNLQQLGKGCDILIGTPGRLVDMLSRENVLSLIRVKFTVIDEADEMLQDTDWEEALNKIMSGGDANEDFDHRYLMFSATFPKAARGLARQYLQEDYMRVRVGRAGSTHKNVTQQIIWVDRDAKQQAVFDLITVMEPARTLIFCNSIAAVERLDDYLFNNGLPTTFIHSGRSQYEREDNMRAFYSTKIPILVTTAVTARGIDFPDVKTVINYDLPSMEHGGIAEYVHRIGRTGRIGHTGKAISFYNDGDESIGEALVKLLLETEQEVPDFLSHFKPESGKLDFNDDTDDEGEESVDSFADGHGDTSGGASAAWGEAEEGDNNAATGWGGQDTNDAKTTSGWVIDEPANAQPVAAW</sequence>
<reference evidence="13 14" key="1">
    <citation type="submission" date="2017-06" db="EMBL/GenBank/DDBJ databases">
        <title>Draft genome sequence of a variant of Elsinoe murrayae.</title>
        <authorList>
            <person name="Cheng Q."/>
        </authorList>
    </citation>
    <scope>NUCLEOTIDE SEQUENCE [LARGE SCALE GENOMIC DNA]</scope>
    <source>
        <strain evidence="13 14">CQ-2017a</strain>
    </source>
</reference>
<evidence type="ECO:0000256" key="3">
    <source>
        <dbReference type="ARBA" id="ARBA00022801"/>
    </source>
</evidence>
<dbReference type="Proteomes" id="UP000243797">
    <property type="component" value="Unassembled WGS sequence"/>
</dbReference>
<dbReference type="SMART" id="SM00490">
    <property type="entry name" value="HELICc"/>
    <property type="match status" value="1"/>
</dbReference>
<dbReference type="Pfam" id="PF00270">
    <property type="entry name" value="DEAD"/>
    <property type="match status" value="1"/>
</dbReference>
<evidence type="ECO:0000256" key="2">
    <source>
        <dbReference type="ARBA" id="ARBA00022741"/>
    </source>
</evidence>
<evidence type="ECO:0000259" key="11">
    <source>
        <dbReference type="PROSITE" id="PS51194"/>
    </source>
</evidence>